<evidence type="ECO:0000313" key="4">
    <source>
        <dbReference type="Proteomes" id="UP001491310"/>
    </source>
</evidence>
<comment type="caution">
    <text evidence="3">The sequence shown here is derived from an EMBL/GenBank/DDBJ whole genome shotgun (WGS) entry which is preliminary data.</text>
</comment>
<name>A0ABR2YZY8_9CHLO</name>
<dbReference type="EMBL" id="JALJOT010000002">
    <property type="protein sequence ID" value="KAK9917518.1"/>
    <property type="molecule type" value="Genomic_DNA"/>
</dbReference>
<evidence type="ECO:0000313" key="3">
    <source>
        <dbReference type="EMBL" id="KAK9917518.1"/>
    </source>
</evidence>
<dbReference type="InterPro" id="IPR024053">
    <property type="entry name" value="VHL_beta_dom"/>
</dbReference>
<comment type="similarity">
    <text evidence="1">Belongs to the VHL family.</text>
</comment>
<dbReference type="InterPro" id="IPR037140">
    <property type="entry name" value="VHL_beta_dom_sf"/>
</dbReference>
<dbReference type="InterPro" id="IPR036208">
    <property type="entry name" value="VHL_sf"/>
</dbReference>
<accession>A0ABR2YZY8</accession>
<dbReference type="Pfam" id="PF01847">
    <property type="entry name" value="VHL"/>
    <property type="match status" value="1"/>
</dbReference>
<dbReference type="Proteomes" id="UP001491310">
    <property type="component" value="Unassembled WGS sequence"/>
</dbReference>
<feature type="domain" description="von Hippel-Lindau disease tumour suppressor beta" evidence="2">
    <location>
        <begin position="55"/>
        <end position="127"/>
    </location>
</feature>
<dbReference type="SUPFAM" id="SSF49468">
    <property type="entry name" value="VHL"/>
    <property type="match status" value="1"/>
</dbReference>
<keyword evidence="4" id="KW-1185">Reference proteome</keyword>
<dbReference type="Gene3D" id="2.60.40.780">
    <property type="entry name" value="von Hippel-Lindau disease tumour suppressor, beta domain"/>
    <property type="match status" value="1"/>
</dbReference>
<dbReference type="CDD" id="cd05468">
    <property type="entry name" value="pVHL"/>
    <property type="match status" value="1"/>
</dbReference>
<sequence>MKFSFWNETIEAFPDLPDPASVDFNSAQGYPLFRIRADSELEPVIVSGMQSKARLRSLRSRDAINAVFLNSSDHEAQLVWLNYGGNEVAYDRIPPGTLCRISTFRTHPWIVRDVNSKQRMNVQHQQVVYCEDGPPVQIARPLIEHFLIISSPPLVECGAQVAYYGSTIYER</sequence>
<proteinExistence type="inferred from homology"/>
<gene>
    <name evidence="3" type="ORF">WJX75_005256</name>
</gene>
<protein>
    <recommendedName>
        <fullName evidence="2">von Hippel-Lindau disease tumour suppressor beta domain-containing protein</fullName>
    </recommendedName>
</protein>
<evidence type="ECO:0000256" key="1">
    <source>
        <dbReference type="ARBA" id="ARBA00010057"/>
    </source>
</evidence>
<reference evidence="3 4" key="1">
    <citation type="journal article" date="2024" name="Nat. Commun.">
        <title>Phylogenomics reveals the evolutionary origins of lichenization in chlorophyte algae.</title>
        <authorList>
            <person name="Puginier C."/>
            <person name="Libourel C."/>
            <person name="Otte J."/>
            <person name="Skaloud P."/>
            <person name="Haon M."/>
            <person name="Grisel S."/>
            <person name="Petersen M."/>
            <person name="Berrin J.G."/>
            <person name="Delaux P.M."/>
            <person name="Dal Grande F."/>
            <person name="Keller J."/>
        </authorList>
    </citation>
    <scope>NUCLEOTIDE SEQUENCE [LARGE SCALE GENOMIC DNA]</scope>
    <source>
        <strain evidence="3 4">SAG 216-7</strain>
    </source>
</reference>
<evidence type="ECO:0000259" key="2">
    <source>
        <dbReference type="Pfam" id="PF01847"/>
    </source>
</evidence>
<dbReference type="InterPro" id="IPR022772">
    <property type="entry name" value="VHL_tumour_suppress_b/a_dom"/>
</dbReference>
<organism evidence="3 4">
    <name type="scientific">Coccomyxa subellipsoidea</name>
    <dbReference type="NCBI Taxonomy" id="248742"/>
    <lineage>
        <taxon>Eukaryota</taxon>
        <taxon>Viridiplantae</taxon>
        <taxon>Chlorophyta</taxon>
        <taxon>core chlorophytes</taxon>
        <taxon>Trebouxiophyceae</taxon>
        <taxon>Trebouxiophyceae incertae sedis</taxon>
        <taxon>Coccomyxaceae</taxon>
        <taxon>Coccomyxa</taxon>
    </lineage>
</organism>